<comment type="caution">
    <text evidence="2">The sequence shown here is derived from an EMBL/GenBank/DDBJ whole genome shotgun (WGS) entry which is preliminary data.</text>
</comment>
<organism evidence="2 3">
    <name type="scientific">Vibrio barjaei</name>
    <dbReference type="NCBI Taxonomy" id="1676683"/>
    <lineage>
        <taxon>Bacteria</taxon>
        <taxon>Pseudomonadati</taxon>
        <taxon>Pseudomonadota</taxon>
        <taxon>Gammaproteobacteria</taxon>
        <taxon>Vibrionales</taxon>
        <taxon>Vibrionaceae</taxon>
        <taxon>Vibrio</taxon>
    </lineage>
</organism>
<gene>
    <name evidence="2" type="ORF">ACGRH2_13235</name>
</gene>
<keyword evidence="1" id="KW-1133">Transmembrane helix</keyword>
<keyword evidence="1" id="KW-0812">Transmembrane</keyword>
<dbReference type="Proteomes" id="UP001607125">
    <property type="component" value="Unassembled WGS sequence"/>
</dbReference>
<sequence length="226" mass="25508">MKLLVPTKKQFLGWTMLNRVGYIAAVVGTPVALIQLSLWSLDAYRWLQPGPLILTAEDKLVIDQNPTRLEIDSVSIEKYDSQRDMVVFTLRNPSTVTAKNVRVDFYNHKNEKSQYSKGLRYIDSGSGIDIPAGQTRSYRVAYKDEYERFFNPTDPGEQLLKVSKHINAKNPFELQNIVCGNASTCSFNSNGNSTVVNIKYGSIFGQKYGLLTQFYNTFLDGVVNKS</sequence>
<keyword evidence="3" id="KW-1185">Reference proteome</keyword>
<dbReference type="RefSeq" id="WP_394629256.1">
    <property type="nucleotide sequence ID" value="NZ_JBIHSF010000008.1"/>
</dbReference>
<evidence type="ECO:0000313" key="2">
    <source>
        <dbReference type="EMBL" id="MFH0261364.1"/>
    </source>
</evidence>
<evidence type="ECO:0000256" key="1">
    <source>
        <dbReference type="SAM" id="Phobius"/>
    </source>
</evidence>
<evidence type="ECO:0000313" key="3">
    <source>
        <dbReference type="Proteomes" id="UP001607125"/>
    </source>
</evidence>
<name>A0ABW7IIE7_9VIBR</name>
<proteinExistence type="predicted"/>
<dbReference type="EMBL" id="JBIHSF010000008">
    <property type="protein sequence ID" value="MFH0261364.1"/>
    <property type="molecule type" value="Genomic_DNA"/>
</dbReference>
<accession>A0ABW7IIE7</accession>
<protein>
    <submittedName>
        <fullName evidence="2">Uncharacterized protein</fullName>
    </submittedName>
</protein>
<feature type="transmembrane region" description="Helical" evidence="1">
    <location>
        <begin position="20"/>
        <end position="41"/>
    </location>
</feature>
<reference evidence="2 3" key="1">
    <citation type="submission" date="2024-10" db="EMBL/GenBank/DDBJ databases">
        <authorList>
            <person name="Yibar A."/>
            <person name="Saticioglu I.B."/>
            <person name="Duman M."/>
            <person name="Ajmi N."/>
            <person name="Gurler F."/>
            <person name="Ay H."/>
            <person name="Onuk E."/>
            <person name="Guler S."/>
            <person name="Romalde J.L."/>
        </authorList>
    </citation>
    <scope>NUCLEOTIDE SEQUENCE [LARGE SCALE GENOMIC DNA]</scope>
    <source>
        <strain evidence="2 3">1-TCBS-B</strain>
    </source>
</reference>
<keyword evidence="1" id="KW-0472">Membrane</keyword>